<dbReference type="InterPro" id="IPR016136">
    <property type="entry name" value="DNA_helicase_N/primase_C"/>
</dbReference>
<keyword evidence="2" id="KW-1185">Reference proteome</keyword>
<gene>
    <name evidence="1" type="primary">46</name>
    <name evidence="1" type="ORF">SEA_VANLEE_46</name>
</gene>
<keyword evidence="1" id="KW-0547">Nucleotide-binding</keyword>
<dbReference type="RefSeq" id="YP_010755787.1">
    <property type="nucleotide sequence ID" value="NC_073474.1"/>
</dbReference>
<sequence length="432" mass="48167">MNELFDVDSERHLLATVVEYPHTAEKLTVPTSAFYLPTHRVIAEVIHQALAAGEPFKRVDEPDAPGVDSSVIMARATALAGGGARADAVRTAMVEMLSQGMPASMSYHAERVLSLARARSLVAIGTRLRQHAEETPEDLDRAVAEALGDLSTEDQVNMTGQEPERISSLRQVDTNYDWLVPELLEATDRLMITGFEGTGKSVLMAQFAACLAAGIHPFLFEPLGTPKSVLVVDAENSRRQVTRRYNNLISRVEGRVRDHSMAPTPWDETLGFLLRPEGLHLNEPTHLRLLENMIVTQRPDVVVAGPLYRLHSSDTKDEQAAKELINIIDRLRVKYHFAFICEAHVNHGSPGQNRALRPTGSSVFLRWPEFGIGLRPTAEAEGQEHPDRVNVVHWRGGRDERFWPRTLQHAVAMPWGVADEKYYADHRARGLI</sequence>
<evidence type="ECO:0000313" key="2">
    <source>
        <dbReference type="Proteomes" id="UP000683422"/>
    </source>
</evidence>
<dbReference type="KEGG" id="vg:80020458"/>
<keyword evidence="1" id="KW-0347">Helicase</keyword>
<dbReference type="Proteomes" id="UP000683422">
    <property type="component" value="Segment"/>
</dbReference>
<dbReference type="Gene3D" id="1.10.860.10">
    <property type="entry name" value="DNAb Helicase, Chain A"/>
    <property type="match status" value="1"/>
</dbReference>
<name>A0A8F2IFD0_9CAUD</name>
<dbReference type="Pfam" id="PF13481">
    <property type="entry name" value="AAA_25"/>
    <property type="match status" value="1"/>
</dbReference>
<keyword evidence="1" id="KW-0378">Hydrolase</keyword>
<dbReference type="SUPFAM" id="SSF52540">
    <property type="entry name" value="P-loop containing nucleoside triphosphate hydrolases"/>
    <property type="match status" value="1"/>
</dbReference>
<organism evidence="1 2">
    <name type="scientific">Gordonia phage VanLee</name>
    <dbReference type="NCBI Taxonomy" id="2845816"/>
    <lineage>
        <taxon>Viruses</taxon>
        <taxon>Duplodnaviria</taxon>
        <taxon>Heunggongvirae</taxon>
        <taxon>Uroviricota</taxon>
        <taxon>Caudoviricetes</taxon>
        <taxon>Kruegerviridae</taxon>
        <taxon>Vanleevirus</taxon>
        <taxon>Vanleevirus vanlee</taxon>
    </lineage>
</organism>
<dbReference type="Gene3D" id="3.40.50.300">
    <property type="entry name" value="P-loop containing nucleotide triphosphate hydrolases"/>
    <property type="match status" value="1"/>
</dbReference>
<dbReference type="EMBL" id="MZ028627">
    <property type="protein sequence ID" value="QWS68163.1"/>
    <property type="molecule type" value="Genomic_DNA"/>
</dbReference>
<evidence type="ECO:0000313" key="1">
    <source>
        <dbReference type="EMBL" id="QWS68163.1"/>
    </source>
</evidence>
<dbReference type="GeneID" id="80020458"/>
<dbReference type="InterPro" id="IPR027417">
    <property type="entry name" value="P-loop_NTPase"/>
</dbReference>
<accession>A0A8F2IFD0</accession>
<dbReference type="GO" id="GO:0004386">
    <property type="term" value="F:helicase activity"/>
    <property type="evidence" value="ECO:0007669"/>
    <property type="project" value="UniProtKB-KW"/>
</dbReference>
<reference evidence="1" key="1">
    <citation type="submission" date="2021-04" db="EMBL/GenBank/DDBJ databases">
        <authorList>
            <person name="Barnhill K.B."/>
            <person name="Biggs A.M."/>
            <person name="Bland J."/>
            <person name="Choudhary H.M."/>
            <person name="Crogan R.E."/>
            <person name="Finocchiaro A.B."/>
            <person name="Franco V."/>
            <person name="Fuller T.A."/>
            <person name="Hanwacker C.G."/>
            <person name="Howard Z.E."/>
            <person name="Iqbal M."/>
            <person name="Mathew A.M."/>
            <person name="Miller S."/>
            <person name="Padhye S."/>
            <person name="Rainey E."/>
            <person name="Rodriguez A."/>
            <person name="Stewart E."/>
            <person name="Otero L.A."/>
            <person name="Chase M.A."/>
            <person name="Pollenz R.S."/>
            <person name="Garlena R.A."/>
            <person name="Russell D.A."/>
            <person name="Jacobs-Sera D."/>
            <person name="Hatfull G.F."/>
        </authorList>
    </citation>
    <scope>NUCLEOTIDE SEQUENCE</scope>
</reference>
<keyword evidence="1" id="KW-0067">ATP-binding</keyword>
<protein>
    <submittedName>
        <fullName evidence="1">DnaB-like dsDNA helicase</fullName>
    </submittedName>
</protein>
<proteinExistence type="predicted"/>